<reference evidence="1" key="1">
    <citation type="submission" date="2018-02" db="EMBL/GenBank/DDBJ databases">
        <title>Rhizophora mucronata_Transcriptome.</title>
        <authorList>
            <person name="Meera S.P."/>
            <person name="Sreeshan A."/>
            <person name="Augustine A."/>
        </authorList>
    </citation>
    <scope>NUCLEOTIDE SEQUENCE</scope>
    <source>
        <tissue evidence="1">Leaf</tissue>
    </source>
</reference>
<evidence type="ECO:0000313" key="1">
    <source>
        <dbReference type="EMBL" id="MBW85559.1"/>
    </source>
</evidence>
<protein>
    <submittedName>
        <fullName evidence="1">Sister chromatid cohesion protein PDS5 homolog A isoform X3</fullName>
    </submittedName>
</protein>
<dbReference type="EMBL" id="GGEC01005076">
    <property type="protein sequence ID" value="MBW85559.1"/>
    <property type="molecule type" value="Transcribed_RNA"/>
</dbReference>
<name>A0A2P2IWG8_RHIMU</name>
<proteinExistence type="predicted"/>
<organism evidence="1">
    <name type="scientific">Rhizophora mucronata</name>
    <name type="common">Asiatic mangrove</name>
    <dbReference type="NCBI Taxonomy" id="61149"/>
    <lineage>
        <taxon>Eukaryota</taxon>
        <taxon>Viridiplantae</taxon>
        <taxon>Streptophyta</taxon>
        <taxon>Embryophyta</taxon>
        <taxon>Tracheophyta</taxon>
        <taxon>Spermatophyta</taxon>
        <taxon>Magnoliopsida</taxon>
        <taxon>eudicotyledons</taxon>
        <taxon>Gunneridae</taxon>
        <taxon>Pentapetalae</taxon>
        <taxon>rosids</taxon>
        <taxon>fabids</taxon>
        <taxon>Malpighiales</taxon>
        <taxon>Rhizophoraceae</taxon>
        <taxon>Rhizophora</taxon>
    </lineage>
</organism>
<dbReference type="AlphaFoldDB" id="A0A2P2IWG8"/>
<accession>A0A2P2IWG8</accession>
<sequence>MMSLLTTGGIRSTKPVPCDQGKHTLGCRQVSRRLAMQRHFVRIQFLQLDRYSQWREKGDTLVIQHCKEANKFLKRFPTVTYKCEVTVDIPNLHRHATVLSLSAIVEPVDDETGAMVMGV</sequence>